<sequence length="195" mass="21640">MAKFTSTPNRCVTVDNEELWISRSVTVLAILVVVCDGSAYVPLNKRGPDLPAEVGKWCLAGGYLDYDETLGGAVMREVWEELGLDLQEIKTHHRLVGSLDQPSRIFSDPRRSQNVGMHYPLMVFLKPGTPLPALIPQVSTGEVTDVGWFPLEAALQMELAFRHQDSLQRALHNEFAKIWPPSDDISPQSSITSPT</sequence>
<dbReference type="EMBL" id="JADEXP010000164">
    <property type="protein sequence ID" value="MBE9068383.1"/>
    <property type="molecule type" value="Genomic_DNA"/>
</dbReference>
<gene>
    <name evidence="4" type="ORF">IQ260_17160</name>
</gene>
<dbReference type="InterPro" id="IPR015797">
    <property type="entry name" value="NUDIX_hydrolase-like_dom_sf"/>
</dbReference>
<dbReference type="Gene3D" id="3.90.79.10">
    <property type="entry name" value="Nucleoside Triphosphate Pyrophosphohydrolase"/>
    <property type="match status" value="1"/>
</dbReference>
<dbReference type="Proteomes" id="UP000615026">
    <property type="component" value="Unassembled WGS sequence"/>
</dbReference>
<reference evidence="4" key="1">
    <citation type="submission" date="2020-10" db="EMBL/GenBank/DDBJ databases">
        <authorList>
            <person name="Castelo-Branco R."/>
            <person name="Eusebio N."/>
            <person name="Adriana R."/>
            <person name="Vieira A."/>
            <person name="Brugerolle De Fraissinette N."/>
            <person name="Rezende De Castro R."/>
            <person name="Schneider M.P."/>
            <person name="Vasconcelos V."/>
            <person name="Leao P.N."/>
        </authorList>
    </citation>
    <scope>NUCLEOTIDE SEQUENCE</scope>
    <source>
        <strain evidence="4">LEGE 11479</strain>
    </source>
</reference>
<evidence type="ECO:0000313" key="4">
    <source>
        <dbReference type="EMBL" id="MBE9068383.1"/>
    </source>
</evidence>
<keyword evidence="2 4" id="KW-0378">Hydrolase</keyword>
<protein>
    <submittedName>
        <fullName evidence="4">NUDIX hydrolase</fullName>
    </submittedName>
</protein>
<evidence type="ECO:0000256" key="2">
    <source>
        <dbReference type="ARBA" id="ARBA00022801"/>
    </source>
</evidence>
<dbReference type="RefSeq" id="WP_193994329.1">
    <property type="nucleotide sequence ID" value="NZ_JADEXP010000164.1"/>
</dbReference>
<comment type="caution">
    <text evidence="4">The sequence shown here is derived from an EMBL/GenBank/DDBJ whole genome shotgun (WGS) entry which is preliminary data.</text>
</comment>
<evidence type="ECO:0000313" key="5">
    <source>
        <dbReference type="Proteomes" id="UP000615026"/>
    </source>
</evidence>
<accession>A0A928ZVT1</accession>
<evidence type="ECO:0000256" key="1">
    <source>
        <dbReference type="ARBA" id="ARBA00005582"/>
    </source>
</evidence>
<dbReference type="PROSITE" id="PS00893">
    <property type="entry name" value="NUDIX_BOX"/>
    <property type="match status" value="1"/>
</dbReference>
<dbReference type="SUPFAM" id="SSF55811">
    <property type="entry name" value="Nudix"/>
    <property type="match status" value="1"/>
</dbReference>
<dbReference type="InterPro" id="IPR000086">
    <property type="entry name" value="NUDIX_hydrolase_dom"/>
</dbReference>
<name>A0A928ZVT1_LEPEC</name>
<dbReference type="PANTHER" id="PTHR43736">
    <property type="entry name" value="ADP-RIBOSE PYROPHOSPHATASE"/>
    <property type="match status" value="1"/>
</dbReference>
<dbReference type="AlphaFoldDB" id="A0A928ZVT1"/>
<keyword evidence="5" id="KW-1185">Reference proteome</keyword>
<organism evidence="4 5">
    <name type="scientific">Leptolyngbya cf. ectocarpi LEGE 11479</name>
    <dbReference type="NCBI Taxonomy" id="1828722"/>
    <lineage>
        <taxon>Bacteria</taxon>
        <taxon>Bacillati</taxon>
        <taxon>Cyanobacteriota</taxon>
        <taxon>Cyanophyceae</taxon>
        <taxon>Leptolyngbyales</taxon>
        <taxon>Leptolyngbyaceae</taxon>
        <taxon>Leptolyngbya group</taxon>
        <taxon>Leptolyngbya</taxon>
    </lineage>
</organism>
<evidence type="ECO:0000259" key="3">
    <source>
        <dbReference type="PROSITE" id="PS51462"/>
    </source>
</evidence>
<dbReference type="InterPro" id="IPR020084">
    <property type="entry name" value="NUDIX_hydrolase_CS"/>
</dbReference>
<dbReference type="PROSITE" id="PS51462">
    <property type="entry name" value="NUDIX"/>
    <property type="match status" value="1"/>
</dbReference>
<proteinExistence type="inferred from homology"/>
<dbReference type="GO" id="GO:0016787">
    <property type="term" value="F:hydrolase activity"/>
    <property type="evidence" value="ECO:0007669"/>
    <property type="project" value="UniProtKB-KW"/>
</dbReference>
<feature type="domain" description="Nudix hydrolase" evidence="3">
    <location>
        <begin position="22"/>
        <end position="171"/>
    </location>
</feature>
<dbReference type="PANTHER" id="PTHR43736:SF1">
    <property type="entry name" value="DIHYDRONEOPTERIN TRIPHOSPHATE DIPHOSPHATASE"/>
    <property type="match status" value="1"/>
</dbReference>
<dbReference type="Pfam" id="PF00293">
    <property type="entry name" value="NUDIX"/>
    <property type="match status" value="1"/>
</dbReference>
<comment type="similarity">
    <text evidence="1">Belongs to the Nudix hydrolase family.</text>
</comment>